<feature type="region of interest" description="Disordered" evidence="1">
    <location>
        <begin position="1"/>
        <end position="22"/>
    </location>
</feature>
<feature type="transmembrane region" description="Helical" evidence="2">
    <location>
        <begin position="212"/>
        <end position="232"/>
    </location>
</feature>
<reference evidence="3" key="1">
    <citation type="submission" date="2018-11" db="EMBL/GenBank/DDBJ databases">
        <authorList>
            <consortium name="Pathogen Informatics"/>
        </authorList>
    </citation>
    <scope>NUCLEOTIDE SEQUENCE</scope>
</reference>
<evidence type="ECO:0000256" key="1">
    <source>
        <dbReference type="SAM" id="MobiDB-lite"/>
    </source>
</evidence>
<proteinExistence type="predicted"/>
<dbReference type="Proteomes" id="UP000784294">
    <property type="component" value="Unassembled WGS sequence"/>
</dbReference>
<keyword evidence="2" id="KW-1133">Transmembrane helix</keyword>
<protein>
    <submittedName>
        <fullName evidence="3">Uncharacterized protein</fullName>
    </submittedName>
</protein>
<keyword evidence="2" id="KW-0812">Transmembrane</keyword>
<dbReference type="AlphaFoldDB" id="A0A448XP99"/>
<organism evidence="3 4">
    <name type="scientific">Protopolystoma xenopodis</name>
    <dbReference type="NCBI Taxonomy" id="117903"/>
    <lineage>
        <taxon>Eukaryota</taxon>
        <taxon>Metazoa</taxon>
        <taxon>Spiralia</taxon>
        <taxon>Lophotrochozoa</taxon>
        <taxon>Platyhelminthes</taxon>
        <taxon>Monogenea</taxon>
        <taxon>Polyopisthocotylea</taxon>
        <taxon>Polystomatidea</taxon>
        <taxon>Polystomatidae</taxon>
        <taxon>Protopolystoma</taxon>
    </lineage>
</organism>
<evidence type="ECO:0000313" key="4">
    <source>
        <dbReference type="Proteomes" id="UP000784294"/>
    </source>
</evidence>
<feature type="region of interest" description="Disordered" evidence="1">
    <location>
        <begin position="146"/>
        <end position="168"/>
    </location>
</feature>
<evidence type="ECO:0000313" key="3">
    <source>
        <dbReference type="EMBL" id="VEL41513.1"/>
    </source>
</evidence>
<comment type="caution">
    <text evidence="3">The sequence shown here is derived from an EMBL/GenBank/DDBJ whole genome shotgun (WGS) entry which is preliminary data.</text>
</comment>
<sequence>MQRDAACLSPLSSASSSPPTSSSLAIAKATEATTNTDNFLVCDRPVMASASNPIKPAETNGLLWRPSKSPSRRRSWADDDARSSEDWLLNHKNAEHGAMGTIDRDNGCQNVKYNIKDEQLLRVHGRSGTSLPRLCTTTFACSMQRTPHSVPRSQPRLHSTEPPRCPGGDIRKTTERLAGLVHWRADQLSRSQMQGICQWQRLVDVERALKRIVVRSIPIYLIIKLTLLFYIYECRGFSFSLLSRH</sequence>
<feature type="region of interest" description="Disordered" evidence="1">
    <location>
        <begin position="50"/>
        <end position="80"/>
    </location>
</feature>
<keyword evidence="2" id="KW-0472">Membrane</keyword>
<keyword evidence="4" id="KW-1185">Reference proteome</keyword>
<accession>A0A448XP99</accession>
<gene>
    <name evidence="3" type="ORF">PXEA_LOCUS34953</name>
</gene>
<dbReference type="EMBL" id="CAAALY010269675">
    <property type="protein sequence ID" value="VEL41513.1"/>
    <property type="molecule type" value="Genomic_DNA"/>
</dbReference>
<evidence type="ECO:0000256" key="2">
    <source>
        <dbReference type="SAM" id="Phobius"/>
    </source>
</evidence>
<name>A0A448XP99_9PLAT</name>